<dbReference type="PROSITE" id="PS00455">
    <property type="entry name" value="AMP_BINDING"/>
    <property type="match status" value="3"/>
</dbReference>
<dbReference type="GO" id="GO:0043041">
    <property type="term" value="P:amino acid activation for nonribosomal peptide biosynthetic process"/>
    <property type="evidence" value="ECO:0007669"/>
    <property type="project" value="TreeGrafter"/>
</dbReference>
<dbReference type="Gene3D" id="3.40.50.980">
    <property type="match status" value="4"/>
</dbReference>
<feature type="domain" description="Carrier" evidence="7">
    <location>
        <begin position="3547"/>
        <end position="3622"/>
    </location>
</feature>
<dbReference type="InterPro" id="IPR000873">
    <property type="entry name" value="AMP-dep_synth/lig_dom"/>
</dbReference>
<keyword evidence="5" id="KW-0677">Repeat</keyword>
<evidence type="ECO:0000313" key="9">
    <source>
        <dbReference type="Proteomes" id="UP000516013"/>
    </source>
</evidence>
<dbReference type="Proteomes" id="UP000516013">
    <property type="component" value="Chromosome"/>
</dbReference>
<dbReference type="NCBIfam" id="TIGR01720">
    <property type="entry name" value="NRPS-para261"/>
    <property type="match status" value="1"/>
</dbReference>
<dbReference type="CDD" id="cd05930">
    <property type="entry name" value="A_NRPS"/>
    <property type="match status" value="1"/>
</dbReference>
<dbReference type="Gene3D" id="3.40.50.12780">
    <property type="entry name" value="N-terminal domain of ligase-like"/>
    <property type="match status" value="1"/>
</dbReference>
<feature type="domain" description="Carrier" evidence="7">
    <location>
        <begin position="978"/>
        <end position="1052"/>
    </location>
</feature>
<dbReference type="InterPro" id="IPR020845">
    <property type="entry name" value="AMP-binding_CS"/>
</dbReference>
<dbReference type="CDD" id="cd17643">
    <property type="entry name" value="A_NRPS_Cytc1-like"/>
    <property type="match status" value="1"/>
</dbReference>
<dbReference type="InterPro" id="IPR036736">
    <property type="entry name" value="ACP-like_sf"/>
</dbReference>
<dbReference type="Gene3D" id="3.30.559.30">
    <property type="entry name" value="Nonribosomal peptide synthetase, condensation domain"/>
    <property type="match status" value="4"/>
</dbReference>
<feature type="domain" description="Carrier" evidence="7">
    <location>
        <begin position="2052"/>
        <end position="2126"/>
    </location>
</feature>
<dbReference type="InterPro" id="IPR001242">
    <property type="entry name" value="Condensation_dom"/>
</dbReference>
<dbReference type="CDD" id="cd19543">
    <property type="entry name" value="DCL_NRPS"/>
    <property type="match status" value="2"/>
</dbReference>
<dbReference type="Gene3D" id="3.30.559.10">
    <property type="entry name" value="Chloramphenicol acetyltransferase-like domain"/>
    <property type="match status" value="4"/>
</dbReference>
<dbReference type="Pfam" id="PF00668">
    <property type="entry name" value="Condensation"/>
    <property type="match status" value="4"/>
</dbReference>
<keyword evidence="3" id="KW-0596">Phosphopantetheine</keyword>
<dbReference type="CDD" id="cd12116">
    <property type="entry name" value="A_NRPS_Ta1_like"/>
    <property type="match status" value="1"/>
</dbReference>
<evidence type="ECO:0000256" key="5">
    <source>
        <dbReference type="ARBA" id="ARBA00022737"/>
    </source>
</evidence>
<evidence type="ECO:0000256" key="3">
    <source>
        <dbReference type="ARBA" id="ARBA00022450"/>
    </source>
</evidence>
<dbReference type="SUPFAM" id="SSF56801">
    <property type="entry name" value="Acetyl-CoA synthetase-like"/>
    <property type="match status" value="3"/>
</dbReference>
<dbReference type="Pfam" id="PF13193">
    <property type="entry name" value="AMP-binding_C"/>
    <property type="match status" value="2"/>
</dbReference>
<dbReference type="Gene3D" id="1.10.1200.10">
    <property type="entry name" value="ACP-like"/>
    <property type="match status" value="2"/>
</dbReference>
<dbReference type="SUPFAM" id="SSF47336">
    <property type="entry name" value="ACP-like"/>
    <property type="match status" value="3"/>
</dbReference>
<evidence type="ECO:0000313" key="8">
    <source>
        <dbReference type="EMBL" id="QNP29417.1"/>
    </source>
</evidence>
<dbReference type="FunFam" id="3.30.300.30:FF:000010">
    <property type="entry name" value="Enterobactin synthetase component F"/>
    <property type="match status" value="2"/>
</dbReference>
<dbReference type="InterPro" id="IPR042099">
    <property type="entry name" value="ANL_N_sf"/>
</dbReference>
<dbReference type="Pfam" id="PF00550">
    <property type="entry name" value="PP-binding"/>
    <property type="match status" value="3"/>
</dbReference>
<dbReference type="GO" id="GO:0008610">
    <property type="term" value="P:lipid biosynthetic process"/>
    <property type="evidence" value="ECO:0007669"/>
    <property type="project" value="UniProtKB-ARBA"/>
</dbReference>
<dbReference type="NCBIfam" id="NF003417">
    <property type="entry name" value="PRK04813.1"/>
    <property type="match status" value="3"/>
</dbReference>
<dbReference type="EMBL" id="CP060822">
    <property type="protein sequence ID" value="QNP29417.1"/>
    <property type="molecule type" value="Genomic_DNA"/>
</dbReference>
<dbReference type="FunFam" id="3.40.50.12780:FF:000012">
    <property type="entry name" value="Non-ribosomal peptide synthetase"/>
    <property type="match status" value="3"/>
</dbReference>
<sequence>MAGLKDKIEDIFPLTPLQKGLLFHTIYEPESGVYFEQLHCRLEGDVSTVAVRQAWQTLVDRHAILRTAIVTKGQSEPVQVVFRHLKFNIEEEDWRGLSDDVQKHRLQDFLEADKRKGFVLNRPPLMRVTLIRFREDVWYLVWSHHHIILDGWSWPILLKEFLTLHKAAKENIEVALPNRRPYGDFIAWLKRKDLQESKIFWQQYMSGFESATPLLMTSKSRVNPKFKGGEITKQLSPEITDLLGRLARNCSVTLNTVIQGAWAILLNRYSRSNDVVYGITVAGRPPEIPGVEQMIGPFINTLPFRVAISGDQTLNTWLQNLQFQAASMRQFEHTSLSDIRAWSDIPAGSEMFETLLAFENFPVDKLLKISDFGLNVAESHFLETTHYPITLVVIPSDTIAIKLSYNTNRFSDTTMKLLLDQFSNLLLNMANHPQSLLQDISLLSHQEKQQIKNKREQTNSSYTTINEMFAETASKYPERIALTYENQTLTYRELEERSNAIARHLKSLGIGSEKRVVICLDRTPELIISMLGVVKAGGIYVPVDPSYPRDRIEFTITDCGAEVIITTTNTSQELPNGITRVCLDVEDAAYLKTSAEPIDTDNVTPNSGAYIIYTSGSTGKPKGVLVTHKNLTRLFKSTEHWFKFNQQDVWTFFHSFAFDFSVWEIWGALLYGGRLVIVPYCVSRDPQTFLRLLEEQKVTVLNQTPSAFAQLLAVADSNCNLDNLRYVIFGGEALNLGSLSPWFEKYGDNQTRLVNMYGITETTVHVTYRPISKQDIDNLSGSLIGEPIPDLDIYILDADGNLLPTGVIGEMYIGGAGVAHSYLNRPELTAERFIEARFRPNCRLYRTGDLGRFLPNGDLEYLGRIDYQVKIRGFRIEIGEIENVLAEISDVHENIVLVTTDIETGENRLIAYLVCSPEKQPTIKDIRDHLQRSLPDYMIPSQVVYLDKFPLTANGKIDRKSLPIPEMKRENIGIEFAAPETEIERKLASIWQQVLGVERVGRFDNYFVLGGDSIRSIRVCSLAQAAGFNLKIEHIFTHPILADLATDLETTLQPLSGGKKQDYYQEPFGLIATEDREKLTNIADDAYPLAQLQAGMWFHTEYSQTSTTYQDLFSFRIRIPFNLQVWEQAYSQMFTRHPVLRTAFFLGEFSQPLQAIIKDVSGRVIFKNLTNLSPSAQDDYLRVFIEGEQQSRFNYKNPPLIRFFIHQLSEDVVEATLVFHHAIMDGWSLAQFLTDLTGLYLHLMGRGVPSLSPQTGLEYSQFIALEQEALQDKKQREFWQQQLEDIPLTKLPRLPRKNLPKMHPTIGKVDITLSQTTSQGLKDVAHQLGVPLRTVLLAIHLHILSVFSGDEEIVTGLVSNGRPDTTDGDQVLGLFLNTLPLRLRLPHGSWVDLIKATWLAEQALVANRRFPLPEVQRLNGGLPLYETSLNFIHFHVYQGLLNWREVELLKSTSFEETNIPFAVTWNQEVASANISLNIAYSHAEFTQDQVDNIANYYQLCSELVSENCVGNREFSLAPQEFIYEKQLSTSRPTITPVHQIVAQQAAVRPKEIAVICEGEGWTYEQLNQKANQLAHFLQSQGITQEKPVGICLERSLDMVCAMLGVMKAGGCYVPIDPHYPSARIQSMLEDGNLDLLLTRSDLKVNYHQNSQKTIFVDTQHREIEEHSQENLNVSVFPDNIAYIIFTSGSTGKAKGVAISHGALVSHQTWFVDKFSVTNADIVLQKTPFSFDASVWEFWTPLMVGGKLVMAKPGGHQDPAYLVKTIQQEKVTLFQLVPSLLEVVLGEPELEHCGSLRLVFSGGEVLKNRVWQKFQEKLPIPLINLYGPTETTIDVTFHNCQENDNIANLDQIPLGQPVTNVKLYILNSLLQPVPIGTPGNIFVSGSQVARGYWHAPGMTAERFLPDPFVPGQRMYDTGDRARYLPGGNIEFLGRIDQQIKVRGFRIETSEIVAALEAQSWVNRALVKVISGSQISSSDRLNYLVAYVQPRLNTPNNWQKILRLELVQILPEYMIPNLFISIDSWPLLPNGKIDINSLPDPQVVETTVSQEYVPPESETEKILTKLWQQVLRLPRLGTRENFFELGGDSIIGLQIIAKARDLGIYFTAQDLFKYPTVADLANHVRKEDNFSQLPTVETGEIPLTPIQEWFFKQSLPHPHYWNQAVLLDVKAQITTGDLQKAVNQIMGKHPAFKLKFRQTEKGWIQELDNDSQHLNVDVVDLTDIPEIELSTHLQTLATQFQGQLNLETGKLFRVVYFQTAATTPDKILLIIHHLIVDGVSWRVILQDLVGSMRNVTQDQSLSSFQAKPSVSFPQWSRYLRNMSHITWEVDLEFWQKQAVRDFTLPLDFPEKIADNKENSAAQVEFALTETETNKMLLEISRTRKVSIQEILLTALATTLREWTGRSEIVIALETHGRGSSLDLDISDSVGWFTSLFPFRITTVNSNVLDNLSGLKEQLNGIPNNGLSYGILSQKPEHGEILPPIPQGIIFNYLGQFDEQIPADAPFTPATQDSGISRHPENQRTFQLEITGLIVNRKLEIRFGFSTNLHREQTIRNLLHTYQQCLRNLLMGSEQKLVRWNPEDFPLANLNQEQLNIAVSGISDLQDIYPLAPVQEGIIFHANYEIEKDIYLQQVTGKITGDLNVEIFKSAWENCINHHSILRTSYIWQSLPRPLARVHSSVNLPFVYQDWCGTDDWEQKWSDLLMEDRQQGLSTERAPLMRLILVKTDKAKWRFCWTHHHVLIDGWSLPLVFQHVISFYQAEQKHQFLKWPPVPNYRDFIVWLNQKPIEQAEVFWRDQLAGLDSVTKIGLTSNPLDNGEDYQVVQTTLQPEVYAQLKNYANKHLVTVSTLINAAWAILISKYSGSNEVIFGVTVSGRPTELSGFEQMVGLFINTLPLRLKCEPDKLVGTWLKELSDRILSISEHSYSSLVDIQGWSNINRGESLFESIVVYENYPVGEKIRNHNDDLIISDVESLEKNHYPISLYALPGKDLTLKIAFQKIGTTKERQQLLQHVTDILNTLATKSPRFLGEICLPTFPLIPIKHQPPVATLADLFNQQVSENAKSPAILEGEKWLTYGELNDQANKIAQALVELGVTQETLVGVCVDRHAGLVTALLGIIKAGAAYLPIDPALPINRLEWIINDSQATIILTESSIVSRLPKSSARVLLLEPILQEEIAVFFQPRPLDLASIAYIIYTSGSTGRPKGVQIEHQSLVNCLLSFQNQLQLGSTDTLVAVTTISFDIAGLELLLPLISGAKLVIANQETAQDGFKLTDLLERSQATIMQATPTTWKLLLTAGWQPKNQFCALCGGEAIPRELANLLLQLNINLWNVYGPTETTIWSSVKQLERSKDVISIGREIANTSLYILDNGLNLLPEGIVGELYIGGLGLARGYRNNPTLTSTKFIPDPFAQEPGSRLYRTGDLARRLSNGEIEFLSRIDYQVKIRGYRIELGEIETILSSHPAITQAIVQAIGDTPADQRLVAYVVPTTQPPTIEDLRLYLQKYLPEYMIPSAWVFIDQVPLTDNNKIDRRALPMPNYKREHRDWLPPRNAIEEVLVLMWQELLKVEKVGVQDNFFHLGGHSLLVGQFHGYIKKVFGIDLALRELFDAVTIEKIALLLIEKETKLGNTEKIAKAFLRIKSMTPEEKANLLQNSKLKKPN</sequence>
<dbReference type="PROSITE" id="PS00012">
    <property type="entry name" value="PHOSPHOPANTETHEINE"/>
    <property type="match status" value="1"/>
</dbReference>
<dbReference type="InterPro" id="IPR025110">
    <property type="entry name" value="AMP-bd_C"/>
</dbReference>
<dbReference type="NCBIfam" id="TIGR01733">
    <property type="entry name" value="AA-adenyl-dom"/>
    <property type="match status" value="3"/>
</dbReference>
<dbReference type="InterPro" id="IPR029058">
    <property type="entry name" value="AB_hydrolase_fold"/>
</dbReference>
<dbReference type="FunFam" id="3.40.50.980:FF:000002">
    <property type="entry name" value="Enterobactin synthetase component F"/>
    <property type="match status" value="2"/>
</dbReference>
<dbReference type="GO" id="GO:0044550">
    <property type="term" value="P:secondary metabolite biosynthetic process"/>
    <property type="evidence" value="ECO:0007669"/>
    <property type="project" value="UniProtKB-ARBA"/>
</dbReference>
<accession>A0A7H0F051</accession>
<dbReference type="Gene3D" id="3.30.300.30">
    <property type="match status" value="3"/>
</dbReference>
<dbReference type="InterPro" id="IPR010071">
    <property type="entry name" value="AA_adenyl_dom"/>
</dbReference>
<gene>
    <name evidence="8" type="ORF">IAR63_16605</name>
</gene>
<dbReference type="GO" id="GO:0005737">
    <property type="term" value="C:cytoplasm"/>
    <property type="evidence" value="ECO:0007669"/>
    <property type="project" value="TreeGrafter"/>
</dbReference>
<dbReference type="FunFam" id="3.40.50.980:FF:000001">
    <property type="entry name" value="Non-ribosomal peptide synthetase"/>
    <property type="match status" value="3"/>
</dbReference>
<dbReference type="PROSITE" id="PS50075">
    <property type="entry name" value="CARRIER"/>
    <property type="match status" value="3"/>
</dbReference>
<dbReference type="InterPro" id="IPR006162">
    <property type="entry name" value="Ppantetheine_attach_site"/>
</dbReference>
<reference evidence="8 9" key="1">
    <citation type="submission" date="2020-08" db="EMBL/GenBank/DDBJ databases">
        <title>Complete genome sequence of Raphidiopsis curvispora isolated from drinking water reservoir in South Korea.</title>
        <authorList>
            <person name="Jeong J."/>
        </authorList>
    </citation>
    <scope>NUCLEOTIDE SEQUENCE [LARGE SCALE GENOMIC DNA]</scope>
    <source>
        <strain evidence="8 9">GIHE-G1</strain>
    </source>
</reference>
<dbReference type="GO" id="GO:0017000">
    <property type="term" value="P:antibiotic biosynthetic process"/>
    <property type="evidence" value="ECO:0007669"/>
    <property type="project" value="UniProtKB-KW"/>
</dbReference>
<dbReference type="SUPFAM" id="SSF52777">
    <property type="entry name" value="CoA-dependent acyltransferases"/>
    <property type="match status" value="8"/>
</dbReference>
<dbReference type="Pfam" id="PF00501">
    <property type="entry name" value="AMP-binding"/>
    <property type="match status" value="3"/>
</dbReference>
<dbReference type="Gene3D" id="2.30.38.10">
    <property type="entry name" value="Luciferase, Domain 3"/>
    <property type="match status" value="2"/>
</dbReference>
<dbReference type="InterPro" id="IPR009081">
    <property type="entry name" value="PP-bd_ACP"/>
</dbReference>
<dbReference type="InterPro" id="IPR010060">
    <property type="entry name" value="NRPS_synth"/>
</dbReference>
<dbReference type="Gene3D" id="3.40.50.1820">
    <property type="entry name" value="alpha/beta hydrolase"/>
    <property type="match status" value="1"/>
</dbReference>
<dbReference type="FunFam" id="1.10.1200.10:FF:000005">
    <property type="entry name" value="Nonribosomal peptide synthetase 1"/>
    <property type="match status" value="2"/>
</dbReference>
<proteinExistence type="inferred from homology"/>
<organism evidence="8 9">
    <name type="scientific">Cylindrospermopsis curvispora GIHE-G1</name>
    <dbReference type="NCBI Taxonomy" id="2666332"/>
    <lineage>
        <taxon>Bacteria</taxon>
        <taxon>Bacillati</taxon>
        <taxon>Cyanobacteriota</taxon>
        <taxon>Cyanophyceae</taxon>
        <taxon>Nostocales</taxon>
        <taxon>Aphanizomenonaceae</taxon>
        <taxon>Cylindrospermopsis</taxon>
    </lineage>
</organism>
<dbReference type="InterPro" id="IPR020806">
    <property type="entry name" value="PKS_PP-bd"/>
</dbReference>
<evidence type="ECO:0000256" key="2">
    <source>
        <dbReference type="ARBA" id="ARBA00006432"/>
    </source>
</evidence>
<dbReference type="PANTHER" id="PTHR45527:SF14">
    <property type="entry name" value="PLIPASTATIN SYNTHASE SUBUNIT B"/>
    <property type="match status" value="1"/>
</dbReference>
<comment type="similarity">
    <text evidence="2">Belongs to the ATP-dependent AMP-binding enzyme family.</text>
</comment>
<dbReference type="RefSeq" id="WP_187706033.1">
    <property type="nucleotide sequence ID" value="NZ_CP060822.1"/>
</dbReference>
<keyword evidence="9" id="KW-1185">Reference proteome</keyword>
<dbReference type="KEGG" id="ccur:IAR63_16605"/>
<evidence type="ECO:0000256" key="1">
    <source>
        <dbReference type="ARBA" id="ARBA00001957"/>
    </source>
</evidence>
<keyword evidence="4" id="KW-0597">Phosphoprotein</keyword>
<keyword evidence="6" id="KW-0045">Antibiotic biosynthesis</keyword>
<protein>
    <submittedName>
        <fullName evidence="8">Amino acid adenylation domain-containing protein</fullName>
    </submittedName>
</protein>
<dbReference type="SMART" id="SM00823">
    <property type="entry name" value="PKS_PP"/>
    <property type="match status" value="2"/>
</dbReference>
<evidence type="ECO:0000259" key="7">
    <source>
        <dbReference type="PROSITE" id="PS50075"/>
    </source>
</evidence>
<dbReference type="GO" id="GO:0031177">
    <property type="term" value="F:phosphopantetheine binding"/>
    <property type="evidence" value="ECO:0007669"/>
    <property type="project" value="InterPro"/>
</dbReference>
<dbReference type="GO" id="GO:0003824">
    <property type="term" value="F:catalytic activity"/>
    <property type="evidence" value="ECO:0007669"/>
    <property type="project" value="InterPro"/>
</dbReference>
<evidence type="ECO:0000256" key="4">
    <source>
        <dbReference type="ARBA" id="ARBA00022553"/>
    </source>
</evidence>
<dbReference type="InterPro" id="IPR045851">
    <property type="entry name" value="AMP-bd_C_sf"/>
</dbReference>
<dbReference type="CDD" id="cd19534">
    <property type="entry name" value="E_NRPS"/>
    <property type="match status" value="1"/>
</dbReference>
<dbReference type="InterPro" id="IPR023213">
    <property type="entry name" value="CAT-like_dom_sf"/>
</dbReference>
<dbReference type="FunFam" id="2.30.38.10:FF:000001">
    <property type="entry name" value="Non-ribosomal peptide synthetase PvdI"/>
    <property type="match status" value="1"/>
</dbReference>
<comment type="cofactor">
    <cofactor evidence="1">
        <name>pantetheine 4'-phosphate</name>
        <dbReference type="ChEBI" id="CHEBI:47942"/>
    </cofactor>
</comment>
<dbReference type="PANTHER" id="PTHR45527">
    <property type="entry name" value="NONRIBOSOMAL PEPTIDE SYNTHETASE"/>
    <property type="match status" value="1"/>
</dbReference>
<evidence type="ECO:0000256" key="6">
    <source>
        <dbReference type="ARBA" id="ARBA00023194"/>
    </source>
</evidence>
<name>A0A7H0F051_9CYAN</name>